<keyword evidence="2" id="KW-0812">Transmembrane</keyword>
<feature type="chain" id="PRO_5010296247" description="Gram-positive cocci surface proteins LPxTG domain-containing protein" evidence="3">
    <location>
        <begin position="32"/>
        <end position="664"/>
    </location>
</feature>
<accession>A0A1H0PV77</accession>
<name>A0A1H0PV77_MICTS</name>
<evidence type="ECO:0000313" key="4">
    <source>
        <dbReference type="EMBL" id="SDP08409.1"/>
    </source>
</evidence>
<evidence type="ECO:0000256" key="1">
    <source>
        <dbReference type="SAM" id="MobiDB-lite"/>
    </source>
</evidence>
<reference evidence="4 5" key="1">
    <citation type="submission" date="2016-10" db="EMBL/GenBank/DDBJ databases">
        <authorList>
            <person name="de Groot N.N."/>
        </authorList>
    </citation>
    <scope>NUCLEOTIDE SEQUENCE [LARGE SCALE GENOMIC DNA]</scope>
    <source>
        <strain evidence="4 5">StLB037</strain>
    </source>
</reference>
<feature type="region of interest" description="Disordered" evidence="1">
    <location>
        <begin position="572"/>
        <end position="627"/>
    </location>
</feature>
<feature type="transmembrane region" description="Helical" evidence="2">
    <location>
        <begin position="634"/>
        <end position="655"/>
    </location>
</feature>
<organism evidence="4 5">
    <name type="scientific">Microbacterium testaceum (strain StLB037)</name>
    <dbReference type="NCBI Taxonomy" id="979556"/>
    <lineage>
        <taxon>Bacteria</taxon>
        <taxon>Bacillati</taxon>
        <taxon>Actinomycetota</taxon>
        <taxon>Actinomycetes</taxon>
        <taxon>Micrococcales</taxon>
        <taxon>Microbacteriaceae</taxon>
        <taxon>Microbacterium</taxon>
    </lineage>
</organism>
<gene>
    <name evidence="4" type="ORF">SAMN04487788_2003</name>
</gene>
<sequence>MISRPLTRFVALLAGAVVTAAVVAGAVPASAAATIPSTSASGIQMLDADGGELQQPAPLSEWTRGATVEDSLAQTGDVLKLNTTRSTGLTARAASDGAQATIESGLFQLRDRVPIAFTGLRASCGTDGSTSVTFDTLTVDGKNVLNAAKLSAGYTVALPTSDTWGSTRLIVGERAVDRGRAQVTALRIEAEAGWSEIWRVRLGVVACAPTVPASPALVSGVTVTSPSGAALIPGAPHLDAEGSVSTQTVSGTAPASTGSDVSVAHAADGSSAVSVGSFRQVPDTSSVGEYMWSALRVYGLRLTVDADGSSRVTFADTGSAVFVNGIWINTGTDLYTGVDATGAPRVRVHLNERVAQSDGSVVITALRYEDLTGAYPAVSLGVVRWSASAGGSTPTPEPTKTTAPPLPARYAFAVDATGPSAIAPAFVAAPGETKIAHVASGGADEQTVTDGYAGQISVRGVATASSDAAASVGVDDLVLYPGTAMEVSLRNVRLKVTSVGTTLTTGGGTVAGQAVPAGAVAAGTRFAVAGRAAVITLNTQSVDGQAQTAVALEVDDRRGLGAFVRVGVVTADAPQQSPDPGGGTSPAPQPQPSGGSSSEQFSPGPIGRDDVRVAGGGAASTSGPLARTGANVSALPGLIGAGLFAAVGGAVLIVFTRRRRTRRE</sequence>
<keyword evidence="2" id="KW-1133">Transmembrane helix</keyword>
<evidence type="ECO:0008006" key="6">
    <source>
        <dbReference type="Google" id="ProtNLM"/>
    </source>
</evidence>
<proteinExistence type="predicted"/>
<dbReference type="EMBL" id="FNJN01000004">
    <property type="protein sequence ID" value="SDP08409.1"/>
    <property type="molecule type" value="Genomic_DNA"/>
</dbReference>
<protein>
    <recommendedName>
        <fullName evidence="6">Gram-positive cocci surface proteins LPxTG domain-containing protein</fullName>
    </recommendedName>
</protein>
<dbReference type="Proteomes" id="UP000186456">
    <property type="component" value="Unassembled WGS sequence"/>
</dbReference>
<dbReference type="AlphaFoldDB" id="A0A1H0PV77"/>
<feature type="compositionally biased region" description="Low complexity" evidence="1">
    <location>
        <begin position="592"/>
        <end position="605"/>
    </location>
</feature>
<feature type="signal peptide" evidence="3">
    <location>
        <begin position="1"/>
        <end position="31"/>
    </location>
</feature>
<evidence type="ECO:0000256" key="3">
    <source>
        <dbReference type="SAM" id="SignalP"/>
    </source>
</evidence>
<evidence type="ECO:0000313" key="5">
    <source>
        <dbReference type="Proteomes" id="UP000186456"/>
    </source>
</evidence>
<dbReference type="RefSeq" id="WP_074695394.1">
    <property type="nucleotide sequence ID" value="NZ_FNJN01000004.1"/>
</dbReference>
<keyword evidence="2" id="KW-0472">Membrane</keyword>
<keyword evidence="3" id="KW-0732">Signal</keyword>
<evidence type="ECO:0000256" key="2">
    <source>
        <dbReference type="SAM" id="Phobius"/>
    </source>
</evidence>